<sequence length="146" mass="16917">MSTTMAKEACRKLYLQVKTLDREKSALETLSQSLNEENTTLKKLNESHTKNVDTSSSGTSIGLLQIQIEELRQENSFLKDSVHRLNVELGRYQAKYRSLSPQEVDQMFKTEESQPAWLVNKRYIAPLLLAYDDRIKEKQAMLQTYE</sequence>
<protein>
    <submittedName>
        <fullName evidence="1">Uncharacterized protein</fullName>
    </submittedName>
</protein>
<organism evidence="1 2">
    <name type="scientific">Paramuricea clavata</name>
    <name type="common">Red gorgonian</name>
    <name type="synonym">Violescent sea-whip</name>
    <dbReference type="NCBI Taxonomy" id="317549"/>
    <lineage>
        <taxon>Eukaryota</taxon>
        <taxon>Metazoa</taxon>
        <taxon>Cnidaria</taxon>
        <taxon>Anthozoa</taxon>
        <taxon>Octocorallia</taxon>
        <taxon>Malacalcyonacea</taxon>
        <taxon>Plexauridae</taxon>
        <taxon>Paramuricea</taxon>
    </lineage>
</organism>
<evidence type="ECO:0000313" key="1">
    <source>
        <dbReference type="EMBL" id="CAB4038184.1"/>
    </source>
</evidence>
<dbReference type="EMBL" id="CACRXK020023909">
    <property type="protein sequence ID" value="CAB4038184.1"/>
    <property type="molecule type" value="Genomic_DNA"/>
</dbReference>
<proteinExistence type="predicted"/>
<dbReference type="GO" id="GO:0007268">
    <property type="term" value="P:chemical synaptic transmission"/>
    <property type="evidence" value="ECO:0007669"/>
    <property type="project" value="InterPro"/>
</dbReference>
<dbReference type="AlphaFoldDB" id="A0A6S7K676"/>
<dbReference type="GO" id="GO:0045202">
    <property type="term" value="C:synapse"/>
    <property type="evidence" value="ECO:0007669"/>
    <property type="project" value="GOC"/>
</dbReference>
<reference evidence="1" key="1">
    <citation type="submission" date="2020-04" db="EMBL/GenBank/DDBJ databases">
        <authorList>
            <person name="Alioto T."/>
            <person name="Alioto T."/>
            <person name="Gomez Garrido J."/>
        </authorList>
    </citation>
    <scope>NUCLEOTIDE SEQUENCE</scope>
    <source>
        <strain evidence="1">A484AB</strain>
    </source>
</reference>
<evidence type="ECO:0000313" key="2">
    <source>
        <dbReference type="Proteomes" id="UP001152795"/>
    </source>
</evidence>
<dbReference type="GO" id="GO:0007005">
    <property type="term" value="P:mitochondrion organization"/>
    <property type="evidence" value="ECO:0007669"/>
    <property type="project" value="InterPro"/>
</dbReference>
<feature type="non-terminal residue" evidence="1">
    <location>
        <position position="146"/>
    </location>
</feature>
<dbReference type="PANTHER" id="PTHR36170">
    <property type="entry name" value="CENTROSOMAL PROTEIN OF 89 KDA"/>
    <property type="match status" value="1"/>
</dbReference>
<accession>A0A6S7K676</accession>
<dbReference type="InterPro" id="IPR033545">
    <property type="entry name" value="CEP89"/>
</dbReference>
<dbReference type="GO" id="GO:0097539">
    <property type="term" value="C:ciliary transition fiber"/>
    <property type="evidence" value="ECO:0007669"/>
    <property type="project" value="TreeGrafter"/>
</dbReference>
<dbReference type="PANTHER" id="PTHR36170:SF1">
    <property type="entry name" value="CENTROSOMAL PROTEIN OF 89 KDA"/>
    <property type="match status" value="1"/>
</dbReference>
<dbReference type="GO" id="GO:0005814">
    <property type="term" value="C:centriole"/>
    <property type="evidence" value="ECO:0007669"/>
    <property type="project" value="InterPro"/>
</dbReference>
<dbReference type="Proteomes" id="UP001152795">
    <property type="component" value="Unassembled WGS sequence"/>
</dbReference>
<dbReference type="GO" id="GO:0060271">
    <property type="term" value="P:cilium assembly"/>
    <property type="evidence" value="ECO:0007669"/>
    <property type="project" value="InterPro"/>
</dbReference>
<gene>
    <name evidence="1" type="ORF">PACLA_8A030106</name>
</gene>
<keyword evidence="2" id="KW-1185">Reference proteome</keyword>
<dbReference type="OrthoDB" id="6622877at2759"/>
<comment type="caution">
    <text evidence="1">The sequence shown here is derived from an EMBL/GenBank/DDBJ whole genome shotgun (WGS) entry which is preliminary data.</text>
</comment>
<name>A0A6S7K676_PARCT</name>